<dbReference type="AlphaFoldDB" id="A0A0F8Y519"/>
<protein>
    <submittedName>
        <fullName evidence="1">Uncharacterized protein</fullName>
    </submittedName>
</protein>
<sequence length="75" mass="8227">HDPARAQRIAHALVDAVLQRDIDVELEGLQPADPRAVDDIVGAFQRLAAVSGGRDGCRQLIGLKRLNHEVQRLLL</sequence>
<gene>
    <name evidence="1" type="ORF">LCGC14_2940830</name>
</gene>
<comment type="caution">
    <text evidence="1">The sequence shown here is derived from an EMBL/GenBank/DDBJ whole genome shotgun (WGS) entry which is preliminary data.</text>
</comment>
<organism evidence="1">
    <name type="scientific">marine sediment metagenome</name>
    <dbReference type="NCBI Taxonomy" id="412755"/>
    <lineage>
        <taxon>unclassified sequences</taxon>
        <taxon>metagenomes</taxon>
        <taxon>ecological metagenomes</taxon>
    </lineage>
</organism>
<evidence type="ECO:0000313" key="1">
    <source>
        <dbReference type="EMBL" id="KKK68760.1"/>
    </source>
</evidence>
<name>A0A0F8Y519_9ZZZZ</name>
<accession>A0A0F8Y519</accession>
<dbReference type="EMBL" id="LAZR01058981">
    <property type="protein sequence ID" value="KKK68760.1"/>
    <property type="molecule type" value="Genomic_DNA"/>
</dbReference>
<proteinExistence type="predicted"/>
<feature type="non-terminal residue" evidence="1">
    <location>
        <position position="1"/>
    </location>
</feature>
<reference evidence="1" key="1">
    <citation type="journal article" date="2015" name="Nature">
        <title>Complex archaea that bridge the gap between prokaryotes and eukaryotes.</title>
        <authorList>
            <person name="Spang A."/>
            <person name="Saw J.H."/>
            <person name="Jorgensen S.L."/>
            <person name="Zaremba-Niedzwiedzka K."/>
            <person name="Martijn J."/>
            <person name="Lind A.E."/>
            <person name="van Eijk R."/>
            <person name="Schleper C."/>
            <person name="Guy L."/>
            <person name="Ettema T.J."/>
        </authorList>
    </citation>
    <scope>NUCLEOTIDE SEQUENCE</scope>
</reference>